<dbReference type="InterPro" id="IPR012933">
    <property type="entry name" value="HicA_mRNA_interferase"/>
</dbReference>
<comment type="similarity">
    <text evidence="1">Belongs to the HicA mRNA interferase family.</text>
</comment>
<dbReference type="AlphaFoldDB" id="A0A1F5P878"/>
<keyword evidence="7" id="KW-0346">Stress response</keyword>
<accession>A0A1F5P878</accession>
<dbReference type="InterPro" id="IPR038570">
    <property type="entry name" value="HicA_sf"/>
</dbReference>
<comment type="caution">
    <text evidence="8">The sequence shown here is derived from an EMBL/GenBank/DDBJ whole genome shotgun (WGS) entry which is preliminary data.</text>
</comment>
<dbReference type="PANTHER" id="PTHR34873:SF3">
    <property type="entry name" value="ADDICTION MODULE TOXIN, HICA FAMILY"/>
    <property type="match status" value="1"/>
</dbReference>
<dbReference type="PANTHER" id="PTHR34873">
    <property type="entry name" value="SSR1766 PROTEIN"/>
    <property type="match status" value="1"/>
</dbReference>
<gene>
    <name evidence="8" type="ORF">A3J48_02255</name>
</gene>
<evidence type="ECO:0000256" key="6">
    <source>
        <dbReference type="ARBA" id="ARBA00022884"/>
    </source>
</evidence>
<evidence type="ECO:0000256" key="1">
    <source>
        <dbReference type="ARBA" id="ARBA00006620"/>
    </source>
</evidence>
<evidence type="ECO:0000256" key="5">
    <source>
        <dbReference type="ARBA" id="ARBA00022801"/>
    </source>
</evidence>
<evidence type="ECO:0008006" key="10">
    <source>
        <dbReference type="Google" id="ProtNLM"/>
    </source>
</evidence>
<dbReference type="Gene3D" id="3.30.920.30">
    <property type="entry name" value="Hypothetical protein"/>
    <property type="match status" value="1"/>
</dbReference>
<proteinExistence type="inferred from homology"/>
<evidence type="ECO:0000256" key="7">
    <source>
        <dbReference type="ARBA" id="ARBA00023016"/>
    </source>
</evidence>
<dbReference type="Proteomes" id="UP000176786">
    <property type="component" value="Unassembled WGS sequence"/>
</dbReference>
<keyword evidence="5" id="KW-0378">Hydrolase</keyword>
<evidence type="ECO:0000313" key="8">
    <source>
        <dbReference type="EMBL" id="OGE86141.1"/>
    </source>
</evidence>
<dbReference type="GO" id="GO:0016787">
    <property type="term" value="F:hydrolase activity"/>
    <property type="evidence" value="ECO:0007669"/>
    <property type="project" value="UniProtKB-KW"/>
</dbReference>
<protein>
    <recommendedName>
        <fullName evidence="10">Addiction module toxin, HicA family</fullName>
    </recommendedName>
</protein>
<keyword evidence="6" id="KW-0694">RNA-binding</keyword>
<keyword evidence="2" id="KW-1277">Toxin-antitoxin system</keyword>
<dbReference type="SUPFAM" id="SSF54786">
    <property type="entry name" value="YcfA/nrd intein domain"/>
    <property type="match status" value="1"/>
</dbReference>
<evidence type="ECO:0000256" key="3">
    <source>
        <dbReference type="ARBA" id="ARBA00022722"/>
    </source>
</evidence>
<dbReference type="EMBL" id="MFES01000009">
    <property type="protein sequence ID" value="OGE86141.1"/>
    <property type="molecule type" value="Genomic_DNA"/>
</dbReference>
<organism evidence="8 9">
    <name type="scientific">Candidatus Doudnabacteria bacterium RIFCSPHIGHO2_02_FULL_46_11</name>
    <dbReference type="NCBI Taxonomy" id="1817832"/>
    <lineage>
        <taxon>Bacteria</taxon>
        <taxon>Candidatus Doudnaibacteriota</taxon>
    </lineage>
</organism>
<keyword evidence="3" id="KW-0540">Nuclease</keyword>
<reference evidence="8 9" key="1">
    <citation type="journal article" date="2016" name="Nat. Commun.">
        <title>Thousands of microbial genomes shed light on interconnected biogeochemical processes in an aquifer system.</title>
        <authorList>
            <person name="Anantharaman K."/>
            <person name="Brown C.T."/>
            <person name="Hug L.A."/>
            <person name="Sharon I."/>
            <person name="Castelle C.J."/>
            <person name="Probst A.J."/>
            <person name="Thomas B.C."/>
            <person name="Singh A."/>
            <person name="Wilkins M.J."/>
            <person name="Karaoz U."/>
            <person name="Brodie E.L."/>
            <person name="Williams K.H."/>
            <person name="Hubbard S.S."/>
            <person name="Banfield J.F."/>
        </authorList>
    </citation>
    <scope>NUCLEOTIDE SEQUENCE [LARGE SCALE GENOMIC DNA]</scope>
</reference>
<sequence length="72" mass="8137">MTKFPALKPKHVIRVLEQVGFIFIRQKGSHRIFVKDDVGITVPVHNKDLKPGTLRSIIKASGLTDKDFINLL</sequence>
<dbReference type="GO" id="GO:0004519">
    <property type="term" value="F:endonuclease activity"/>
    <property type="evidence" value="ECO:0007669"/>
    <property type="project" value="UniProtKB-KW"/>
</dbReference>
<evidence type="ECO:0000256" key="2">
    <source>
        <dbReference type="ARBA" id="ARBA00022649"/>
    </source>
</evidence>
<dbReference type="STRING" id="1817832.A3J48_02255"/>
<evidence type="ECO:0000256" key="4">
    <source>
        <dbReference type="ARBA" id="ARBA00022759"/>
    </source>
</evidence>
<evidence type="ECO:0000313" key="9">
    <source>
        <dbReference type="Proteomes" id="UP000176786"/>
    </source>
</evidence>
<dbReference type="GO" id="GO:0003729">
    <property type="term" value="F:mRNA binding"/>
    <property type="evidence" value="ECO:0007669"/>
    <property type="project" value="InterPro"/>
</dbReference>
<dbReference type="Pfam" id="PF07927">
    <property type="entry name" value="HicA_toxin"/>
    <property type="match status" value="1"/>
</dbReference>
<keyword evidence="4" id="KW-0255">Endonuclease</keyword>
<name>A0A1F5P878_9BACT</name>